<evidence type="ECO:0000313" key="3">
    <source>
        <dbReference type="Proteomes" id="UP000297608"/>
    </source>
</evidence>
<dbReference type="Pfam" id="PF01370">
    <property type="entry name" value="Epimerase"/>
    <property type="match status" value="1"/>
</dbReference>
<dbReference type="Proteomes" id="UP000297608">
    <property type="component" value="Unassembled WGS sequence"/>
</dbReference>
<accession>A0ABY2IDX0</accession>
<dbReference type="SUPFAM" id="SSF51735">
    <property type="entry name" value="NAD(P)-binding Rossmann-fold domains"/>
    <property type="match status" value="1"/>
</dbReference>
<sequence length="249" mass="26068">MRIAVAGATGTVGRHVVVAAERRGHDVVPLSRSTGQDVSTGVGLDAALTGADAVIDVTSVASTSAAASVDFFGAATRHLLDAEVRQSVGHHVALSIVGIDYLPLGYYAGKVEQERLVTAGPVPFSILRATQFHEFARQVLDRASFGPIALVPAGLLRPVAAVDVAAALVSIAEGTGRGRHRDLRGPRDETLLDMVRAVIRAEGRRLPALGVSLPGAYWRGMRSGVLRGTADAAEGPMTFAEWMAAEWST</sequence>
<evidence type="ECO:0000259" key="1">
    <source>
        <dbReference type="Pfam" id="PF01370"/>
    </source>
</evidence>
<gene>
    <name evidence="2" type="ORF">E3O44_11355</name>
</gene>
<reference evidence="2 3" key="1">
    <citation type="submission" date="2019-03" db="EMBL/GenBank/DDBJ databases">
        <title>Genomics of glacier-inhabiting Cryobacterium strains.</title>
        <authorList>
            <person name="Liu Q."/>
            <person name="Xin Y.-H."/>
        </authorList>
    </citation>
    <scope>NUCLEOTIDE SEQUENCE [LARGE SCALE GENOMIC DNA]</scope>
    <source>
        <strain evidence="2 3">MDB2-B</strain>
    </source>
</reference>
<evidence type="ECO:0000313" key="2">
    <source>
        <dbReference type="EMBL" id="TFB87663.1"/>
    </source>
</evidence>
<organism evidence="2 3">
    <name type="scientific">Cryobacterium algoricola</name>
    <dbReference type="NCBI Taxonomy" id="1259183"/>
    <lineage>
        <taxon>Bacteria</taxon>
        <taxon>Bacillati</taxon>
        <taxon>Actinomycetota</taxon>
        <taxon>Actinomycetes</taxon>
        <taxon>Micrococcales</taxon>
        <taxon>Microbacteriaceae</taxon>
        <taxon>Cryobacterium</taxon>
    </lineage>
</organism>
<dbReference type="EMBL" id="SOFG01000011">
    <property type="protein sequence ID" value="TFB87663.1"/>
    <property type="molecule type" value="Genomic_DNA"/>
</dbReference>
<dbReference type="InterPro" id="IPR051207">
    <property type="entry name" value="ComplexI_NDUFA9_subunit"/>
</dbReference>
<comment type="caution">
    <text evidence="2">The sequence shown here is derived from an EMBL/GenBank/DDBJ whole genome shotgun (WGS) entry which is preliminary data.</text>
</comment>
<proteinExistence type="predicted"/>
<dbReference type="RefSeq" id="WP_134534806.1">
    <property type="nucleotide sequence ID" value="NZ_SOFG01000011.1"/>
</dbReference>
<dbReference type="PANTHER" id="PTHR12126:SF11">
    <property type="entry name" value="NADH DEHYDROGENASE [UBIQUINONE] 1 ALPHA SUBCOMPLEX SUBUNIT 9, MITOCHONDRIAL"/>
    <property type="match status" value="1"/>
</dbReference>
<dbReference type="Gene3D" id="3.40.50.720">
    <property type="entry name" value="NAD(P)-binding Rossmann-like Domain"/>
    <property type="match status" value="1"/>
</dbReference>
<feature type="domain" description="NAD-dependent epimerase/dehydratase" evidence="1">
    <location>
        <begin position="3"/>
        <end position="56"/>
    </location>
</feature>
<dbReference type="InterPro" id="IPR001509">
    <property type="entry name" value="Epimerase_deHydtase"/>
</dbReference>
<protein>
    <submittedName>
        <fullName evidence="2">3-beta hydroxysteroid dehydrogenase</fullName>
    </submittedName>
</protein>
<dbReference type="InterPro" id="IPR036291">
    <property type="entry name" value="NAD(P)-bd_dom_sf"/>
</dbReference>
<keyword evidence="3" id="KW-1185">Reference proteome</keyword>
<name>A0ABY2IDX0_9MICO</name>
<dbReference type="PANTHER" id="PTHR12126">
    <property type="entry name" value="NADH-UBIQUINONE OXIDOREDUCTASE 39 KDA SUBUNIT-RELATED"/>
    <property type="match status" value="1"/>
</dbReference>